<sequence>MAEYAKMMPAQAKASGVEISVGAPALVLLTAQAAGSLRVACWKQCGLSAKQLRVTRVLVDAVEVVCVAGHGCAPVTVKVSFTHGQTIRDAGAMPVVPELLPPAVPDAAVCRMLLLQPLALLAMGGMALLGGSIAFETAATDAWLFLLGGRGSIWPRVVFAAAVLAHAAEAQGSELRGLHLWTLCACAAHFDYQTVTTTTDYQTSLMITGHFLSLCIDFLFFTLTSLEITYDKHRIQ</sequence>
<dbReference type="KEGG" id="ehx:EMIHUDRAFT_228000"/>
<evidence type="ECO:0000313" key="2">
    <source>
        <dbReference type="Proteomes" id="UP000013827"/>
    </source>
</evidence>
<dbReference type="HOGENOM" id="CLU_1177283_0_0_1"/>
<keyword evidence="2" id="KW-1185">Reference proteome</keyword>
<dbReference type="Proteomes" id="UP000013827">
    <property type="component" value="Unassembled WGS sequence"/>
</dbReference>
<dbReference type="PaxDb" id="2903-EOD34972"/>
<dbReference type="EnsemblProtists" id="EOD34972">
    <property type="protein sequence ID" value="EOD34972"/>
    <property type="gene ID" value="EMIHUDRAFT_228000"/>
</dbReference>
<dbReference type="RefSeq" id="XP_005787401.1">
    <property type="nucleotide sequence ID" value="XM_005787344.1"/>
</dbReference>
<evidence type="ECO:0000313" key="1">
    <source>
        <dbReference type="EnsemblProtists" id="EOD34972"/>
    </source>
</evidence>
<dbReference type="AlphaFoldDB" id="A0A0D3KGT7"/>
<protein>
    <submittedName>
        <fullName evidence="1">Uncharacterized protein</fullName>
    </submittedName>
</protein>
<dbReference type="GeneID" id="17280242"/>
<reference evidence="2" key="1">
    <citation type="journal article" date="2013" name="Nature">
        <title>Pan genome of the phytoplankton Emiliania underpins its global distribution.</title>
        <authorList>
            <person name="Read B.A."/>
            <person name="Kegel J."/>
            <person name="Klute M.J."/>
            <person name="Kuo A."/>
            <person name="Lefebvre S.C."/>
            <person name="Maumus F."/>
            <person name="Mayer C."/>
            <person name="Miller J."/>
            <person name="Monier A."/>
            <person name="Salamov A."/>
            <person name="Young J."/>
            <person name="Aguilar M."/>
            <person name="Claverie J.M."/>
            <person name="Frickenhaus S."/>
            <person name="Gonzalez K."/>
            <person name="Herman E.K."/>
            <person name="Lin Y.C."/>
            <person name="Napier J."/>
            <person name="Ogata H."/>
            <person name="Sarno A.F."/>
            <person name="Shmutz J."/>
            <person name="Schroeder D."/>
            <person name="de Vargas C."/>
            <person name="Verret F."/>
            <person name="von Dassow P."/>
            <person name="Valentin K."/>
            <person name="Van de Peer Y."/>
            <person name="Wheeler G."/>
            <person name="Dacks J.B."/>
            <person name="Delwiche C.F."/>
            <person name="Dyhrman S.T."/>
            <person name="Glockner G."/>
            <person name="John U."/>
            <person name="Richards T."/>
            <person name="Worden A.Z."/>
            <person name="Zhang X."/>
            <person name="Grigoriev I.V."/>
            <person name="Allen A.E."/>
            <person name="Bidle K."/>
            <person name="Borodovsky M."/>
            <person name="Bowler C."/>
            <person name="Brownlee C."/>
            <person name="Cock J.M."/>
            <person name="Elias M."/>
            <person name="Gladyshev V.N."/>
            <person name="Groth M."/>
            <person name="Guda C."/>
            <person name="Hadaegh A."/>
            <person name="Iglesias-Rodriguez M.D."/>
            <person name="Jenkins J."/>
            <person name="Jones B.M."/>
            <person name="Lawson T."/>
            <person name="Leese F."/>
            <person name="Lindquist E."/>
            <person name="Lobanov A."/>
            <person name="Lomsadze A."/>
            <person name="Malik S.B."/>
            <person name="Marsh M.E."/>
            <person name="Mackinder L."/>
            <person name="Mock T."/>
            <person name="Mueller-Roeber B."/>
            <person name="Pagarete A."/>
            <person name="Parker M."/>
            <person name="Probert I."/>
            <person name="Quesneville H."/>
            <person name="Raines C."/>
            <person name="Rensing S.A."/>
            <person name="Riano-Pachon D.M."/>
            <person name="Richier S."/>
            <person name="Rokitta S."/>
            <person name="Shiraiwa Y."/>
            <person name="Soanes D.M."/>
            <person name="van der Giezen M."/>
            <person name="Wahlund T.M."/>
            <person name="Williams B."/>
            <person name="Wilson W."/>
            <person name="Wolfe G."/>
            <person name="Wurch L.L."/>
        </authorList>
    </citation>
    <scope>NUCLEOTIDE SEQUENCE</scope>
</reference>
<accession>A0A0D3KGT7</accession>
<reference evidence="1" key="2">
    <citation type="submission" date="2024-10" db="UniProtKB">
        <authorList>
            <consortium name="EnsemblProtists"/>
        </authorList>
    </citation>
    <scope>IDENTIFICATION</scope>
</reference>
<name>A0A0D3KGT7_EMIH1</name>
<proteinExistence type="predicted"/>
<organism evidence="1 2">
    <name type="scientific">Emiliania huxleyi (strain CCMP1516)</name>
    <dbReference type="NCBI Taxonomy" id="280463"/>
    <lineage>
        <taxon>Eukaryota</taxon>
        <taxon>Haptista</taxon>
        <taxon>Haptophyta</taxon>
        <taxon>Prymnesiophyceae</taxon>
        <taxon>Isochrysidales</taxon>
        <taxon>Noelaerhabdaceae</taxon>
        <taxon>Emiliania</taxon>
    </lineage>
</organism>